<proteinExistence type="predicted"/>
<evidence type="ECO:0000313" key="2">
    <source>
        <dbReference type="EMBL" id="KAK2766491.1"/>
    </source>
</evidence>
<evidence type="ECO:0000313" key="3">
    <source>
        <dbReference type="Proteomes" id="UP001281614"/>
    </source>
</evidence>
<reference evidence="2" key="1">
    <citation type="submission" date="2023-02" db="EMBL/GenBank/DDBJ databases">
        <title>Colletotrichum kahawae CIFC_Que2 genome sequencing and assembly.</title>
        <authorList>
            <person name="Baroncelli R."/>
        </authorList>
    </citation>
    <scope>NUCLEOTIDE SEQUENCE</scope>
    <source>
        <strain evidence="2">CIFC_Que2</strain>
    </source>
</reference>
<comment type="caution">
    <text evidence="2">The sequence shown here is derived from an EMBL/GenBank/DDBJ whole genome shotgun (WGS) entry which is preliminary data.</text>
</comment>
<keyword evidence="3" id="KW-1185">Reference proteome</keyword>
<dbReference type="EMBL" id="VYYT01000124">
    <property type="protein sequence ID" value="KAK2766491.1"/>
    <property type="molecule type" value="Genomic_DNA"/>
</dbReference>
<dbReference type="Proteomes" id="UP001281614">
    <property type="component" value="Unassembled WGS sequence"/>
</dbReference>
<sequence>MEIERNCQMPKSIDPNQATGTSPRPRRSHGQPCHP</sequence>
<dbReference type="AlphaFoldDB" id="A0AAD9YIV9"/>
<evidence type="ECO:0000256" key="1">
    <source>
        <dbReference type="SAM" id="MobiDB-lite"/>
    </source>
</evidence>
<accession>A0AAD9YIV9</accession>
<organism evidence="2 3">
    <name type="scientific">Colletotrichum kahawae</name>
    <name type="common">Coffee berry disease fungus</name>
    <dbReference type="NCBI Taxonomy" id="34407"/>
    <lineage>
        <taxon>Eukaryota</taxon>
        <taxon>Fungi</taxon>
        <taxon>Dikarya</taxon>
        <taxon>Ascomycota</taxon>
        <taxon>Pezizomycotina</taxon>
        <taxon>Sordariomycetes</taxon>
        <taxon>Hypocreomycetidae</taxon>
        <taxon>Glomerellales</taxon>
        <taxon>Glomerellaceae</taxon>
        <taxon>Colletotrichum</taxon>
        <taxon>Colletotrichum gloeosporioides species complex</taxon>
    </lineage>
</organism>
<protein>
    <submittedName>
        <fullName evidence="2">Uncharacterized protein</fullName>
    </submittedName>
</protein>
<name>A0AAD9YIV9_COLKA</name>
<feature type="region of interest" description="Disordered" evidence="1">
    <location>
        <begin position="1"/>
        <end position="35"/>
    </location>
</feature>
<gene>
    <name evidence="2" type="ORF">CKAH01_04774</name>
</gene>